<dbReference type="InterPro" id="IPR043216">
    <property type="entry name" value="PAP-like"/>
</dbReference>
<dbReference type="GO" id="GO:0046839">
    <property type="term" value="P:phospholipid dephosphorylation"/>
    <property type="evidence" value="ECO:0007669"/>
    <property type="project" value="TreeGrafter"/>
</dbReference>
<keyword evidence="3 6" id="KW-0812">Transmembrane</keyword>
<evidence type="ECO:0000313" key="9">
    <source>
        <dbReference type="Proteomes" id="UP000018144"/>
    </source>
</evidence>
<evidence type="ECO:0000313" key="8">
    <source>
        <dbReference type="EMBL" id="CCX10131.1"/>
    </source>
</evidence>
<feature type="domain" description="Phosphatidic acid phosphatase type 2/haloperoxidase" evidence="7">
    <location>
        <begin position="113"/>
        <end position="254"/>
    </location>
</feature>
<evidence type="ECO:0000256" key="5">
    <source>
        <dbReference type="ARBA" id="ARBA00023136"/>
    </source>
</evidence>
<proteinExistence type="inferred from homology"/>
<dbReference type="eggNOG" id="KOG3030">
    <property type="taxonomic scope" value="Eukaryota"/>
</dbReference>
<dbReference type="Proteomes" id="UP000018144">
    <property type="component" value="Unassembled WGS sequence"/>
</dbReference>
<keyword evidence="5 6" id="KW-0472">Membrane</keyword>
<comment type="similarity">
    <text evidence="2">Belongs to the PA-phosphatase related phosphoesterase family.</text>
</comment>
<dbReference type="PANTHER" id="PTHR10165">
    <property type="entry name" value="LIPID PHOSPHATE PHOSPHATASE"/>
    <property type="match status" value="1"/>
</dbReference>
<feature type="transmembrane region" description="Helical" evidence="6">
    <location>
        <begin position="110"/>
        <end position="129"/>
    </location>
</feature>
<feature type="transmembrane region" description="Helical" evidence="6">
    <location>
        <begin position="79"/>
        <end position="98"/>
    </location>
</feature>
<evidence type="ECO:0000259" key="7">
    <source>
        <dbReference type="SMART" id="SM00014"/>
    </source>
</evidence>
<organism evidence="8 9">
    <name type="scientific">Pyronema omphalodes (strain CBS 100304)</name>
    <name type="common">Pyronema confluens</name>
    <dbReference type="NCBI Taxonomy" id="1076935"/>
    <lineage>
        <taxon>Eukaryota</taxon>
        <taxon>Fungi</taxon>
        <taxon>Dikarya</taxon>
        <taxon>Ascomycota</taxon>
        <taxon>Pezizomycotina</taxon>
        <taxon>Pezizomycetes</taxon>
        <taxon>Pezizales</taxon>
        <taxon>Pyronemataceae</taxon>
        <taxon>Pyronema</taxon>
    </lineage>
</organism>
<evidence type="ECO:0000256" key="6">
    <source>
        <dbReference type="SAM" id="Phobius"/>
    </source>
</evidence>
<dbReference type="Gene3D" id="1.20.144.10">
    <property type="entry name" value="Phosphatidic acid phosphatase type 2/haloperoxidase"/>
    <property type="match status" value="1"/>
</dbReference>
<dbReference type="GO" id="GO:0016020">
    <property type="term" value="C:membrane"/>
    <property type="evidence" value="ECO:0007669"/>
    <property type="project" value="UniProtKB-SubCell"/>
</dbReference>
<dbReference type="AlphaFoldDB" id="U4L989"/>
<reference evidence="8 9" key="1">
    <citation type="journal article" date="2013" name="PLoS Genet.">
        <title>The genome and development-dependent transcriptomes of Pyronema confluens: a window into fungal evolution.</title>
        <authorList>
            <person name="Traeger S."/>
            <person name="Altegoer F."/>
            <person name="Freitag M."/>
            <person name="Gabaldon T."/>
            <person name="Kempken F."/>
            <person name="Kumar A."/>
            <person name="Marcet-Houben M."/>
            <person name="Poggeler S."/>
            <person name="Stajich J.E."/>
            <person name="Nowrousian M."/>
        </authorList>
    </citation>
    <scope>NUCLEOTIDE SEQUENCE [LARGE SCALE GENOMIC DNA]</scope>
    <source>
        <strain evidence="9">CBS 100304</strain>
        <tissue evidence="8">Vegetative mycelium</tissue>
    </source>
</reference>
<dbReference type="InterPro" id="IPR000326">
    <property type="entry name" value="PAP2/HPO"/>
</dbReference>
<evidence type="ECO:0000256" key="4">
    <source>
        <dbReference type="ARBA" id="ARBA00022989"/>
    </source>
</evidence>
<feature type="transmembrane region" description="Helical" evidence="6">
    <location>
        <begin position="208"/>
        <end position="227"/>
    </location>
</feature>
<name>U4L989_PYROM</name>
<dbReference type="GO" id="GO:0008195">
    <property type="term" value="F:phosphatidate phosphatase activity"/>
    <property type="evidence" value="ECO:0007669"/>
    <property type="project" value="TreeGrafter"/>
</dbReference>
<sequence length="300" mass="33353">MPATTRLKSKERAPEPGFTGAIRRMYTRAYGADWFGVLLLVLQNLALLFVVPFKRLFSLDDRRISFPHADPERVPVPQLLFYAAALPAIVITLYIIVAPSATAKSHKLHVALLGLTTSLLLAAFITDLIKNTVGRGRPDLLARCKAAEGTPLHELVDWTVCTETDHHTLHDGFRSFPSGHSSFSWAGLGYLGLFLAGQMAALKRGRGIGRLVVAGLPAVGAALITISRTEDYRHDVFDVSVGTWIGMGCAWFMYRRYFRALGDVKCEMPYEREEEEGEKDEDGFERLREVEMGVRTGRTV</sequence>
<accession>U4L989</accession>
<feature type="transmembrane region" description="Helical" evidence="6">
    <location>
        <begin position="32"/>
        <end position="53"/>
    </location>
</feature>
<dbReference type="GO" id="GO:0006644">
    <property type="term" value="P:phospholipid metabolic process"/>
    <property type="evidence" value="ECO:0007669"/>
    <property type="project" value="InterPro"/>
</dbReference>
<dbReference type="SUPFAM" id="SSF48317">
    <property type="entry name" value="Acid phosphatase/Vanadium-dependent haloperoxidase"/>
    <property type="match status" value="1"/>
</dbReference>
<evidence type="ECO:0000256" key="2">
    <source>
        <dbReference type="ARBA" id="ARBA00008816"/>
    </source>
</evidence>
<keyword evidence="4 6" id="KW-1133">Transmembrane helix</keyword>
<dbReference type="OMA" id="WFSYRRY"/>
<evidence type="ECO:0000256" key="3">
    <source>
        <dbReference type="ARBA" id="ARBA00022692"/>
    </source>
</evidence>
<protein>
    <submittedName>
        <fullName evidence="8">Similar to Diacylglycerol pyrophosphate phosphatase 1 acc. no. Q05521</fullName>
    </submittedName>
</protein>
<keyword evidence="9" id="KW-1185">Reference proteome</keyword>
<dbReference type="Pfam" id="PF01569">
    <property type="entry name" value="PAP2"/>
    <property type="match status" value="1"/>
</dbReference>
<dbReference type="CDD" id="cd03390">
    <property type="entry name" value="PAP2_containing_1_like"/>
    <property type="match status" value="1"/>
</dbReference>
<dbReference type="SMART" id="SM00014">
    <property type="entry name" value="acidPPc"/>
    <property type="match status" value="1"/>
</dbReference>
<comment type="subcellular location">
    <subcellularLocation>
        <location evidence="1">Membrane</location>
        <topology evidence="1">Multi-pass membrane protein</topology>
    </subcellularLocation>
</comment>
<feature type="transmembrane region" description="Helical" evidence="6">
    <location>
        <begin position="239"/>
        <end position="258"/>
    </location>
</feature>
<dbReference type="STRING" id="1076935.U4L989"/>
<dbReference type="PANTHER" id="PTHR10165:SF35">
    <property type="entry name" value="RE23632P"/>
    <property type="match status" value="1"/>
</dbReference>
<dbReference type="OrthoDB" id="10030083at2759"/>
<feature type="transmembrane region" description="Helical" evidence="6">
    <location>
        <begin position="183"/>
        <end position="201"/>
    </location>
</feature>
<gene>
    <name evidence="8" type="ORF">PCON_09724</name>
</gene>
<evidence type="ECO:0000256" key="1">
    <source>
        <dbReference type="ARBA" id="ARBA00004141"/>
    </source>
</evidence>
<dbReference type="InterPro" id="IPR036938">
    <property type="entry name" value="PAP2/HPO_sf"/>
</dbReference>
<dbReference type="EMBL" id="HF935513">
    <property type="protein sequence ID" value="CCX10131.1"/>
    <property type="molecule type" value="Genomic_DNA"/>
</dbReference>